<feature type="region of interest" description="Disordered" evidence="1">
    <location>
        <begin position="1"/>
        <end position="20"/>
    </location>
</feature>
<evidence type="ECO:0000256" key="1">
    <source>
        <dbReference type="SAM" id="MobiDB-lite"/>
    </source>
</evidence>
<sequence>MGSKKQHYKSKELIDSDTDDMEIETIVSLSSLSPSPPDNVSNASIIAVGCTPTPILTRNSIDHELDDSDVVLVDPQPPKEQSECKKKGKKSKKKKNVHIITFSCTNGY</sequence>
<protein>
    <submittedName>
        <fullName evidence="2">Uncharacterized protein</fullName>
    </submittedName>
</protein>
<dbReference type="InParanoid" id="A0A0D0D7N9"/>
<dbReference type="EMBL" id="KN830263">
    <property type="protein sequence ID" value="KIK72955.1"/>
    <property type="molecule type" value="Genomic_DNA"/>
</dbReference>
<feature type="region of interest" description="Disordered" evidence="1">
    <location>
        <begin position="72"/>
        <end position="95"/>
    </location>
</feature>
<dbReference type="AlphaFoldDB" id="A0A0D0D7N9"/>
<feature type="compositionally biased region" description="Basic residues" evidence="1">
    <location>
        <begin position="86"/>
        <end position="95"/>
    </location>
</feature>
<evidence type="ECO:0000313" key="3">
    <source>
        <dbReference type="Proteomes" id="UP000054538"/>
    </source>
</evidence>
<gene>
    <name evidence="2" type="ORF">PAXRUDRAFT_796703</name>
</gene>
<name>A0A0D0D7N9_9AGAM</name>
<reference evidence="3" key="2">
    <citation type="submission" date="2015-01" db="EMBL/GenBank/DDBJ databases">
        <title>Evolutionary Origins and Diversification of the Mycorrhizal Mutualists.</title>
        <authorList>
            <consortium name="DOE Joint Genome Institute"/>
            <consortium name="Mycorrhizal Genomics Consortium"/>
            <person name="Kohler A."/>
            <person name="Kuo A."/>
            <person name="Nagy L.G."/>
            <person name="Floudas D."/>
            <person name="Copeland A."/>
            <person name="Barry K.W."/>
            <person name="Cichocki N."/>
            <person name="Veneault-Fourrey C."/>
            <person name="LaButti K."/>
            <person name="Lindquist E.A."/>
            <person name="Lipzen A."/>
            <person name="Lundell T."/>
            <person name="Morin E."/>
            <person name="Murat C."/>
            <person name="Riley R."/>
            <person name="Ohm R."/>
            <person name="Sun H."/>
            <person name="Tunlid A."/>
            <person name="Henrissat B."/>
            <person name="Grigoriev I.V."/>
            <person name="Hibbett D.S."/>
            <person name="Martin F."/>
        </authorList>
    </citation>
    <scope>NUCLEOTIDE SEQUENCE [LARGE SCALE GENOMIC DNA]</scope>
    <source>
        <strain evidence="3">Ve08.2h10</strain>
    </source>
</reference>
<dbReference type="HOGENOM" id="CLU_2197780_0_0_1"/>
<accession>A0A0D0D7N9</accession>
<proteinExistence type="predicted"/>
<keyword evidence="3" id="KW-1185">Reference proteome</keyword>
<dbReference type="Proteomes" id="UP000054538">
    <property type="component" value="Unassembled WGS sequence"/>
</dbReference>
<organism evidence="2 3">
    <name type="scientific">Paxillus rubicundulus Ve08.2h10</name>
    <dbReference type="NCBI Taxonomy" id="930991"/>
    <lineage>
        <taxon>Eukaryota</taxon>
        <taxon>Fungi</taxon>
        <taxon>Dikarya</taxon>
        <taxon>Basidiomycota</taxon>
        <taxon>Agaricomycotina</taxon>
        <taxon>Agaricomycetes</taxon>
        <taxon>Agaricomycetidae</taxon>
        <taxon>Boletales</taxon>
        <taxon>Paxilineae</taxon>
        <taxon>Paxillaceae</taxon>
        <taxon>Paxillus</taxon>
    </lineage>
</organism>
<reference evidence="2 3" key="1">
    <citation type="submission" date="2014-04" db="EMBL/GenBank/DDBJ databases">
        <authorList>
            <consortium name="DOE Joint Genome Institute"/>
            <person name="Kuo A."/>
            <person name="Kohler A."/>
            <person name="Jargeat P."/>
            <person name="Nagy L.G."/>
            <person name="Floudas D."/>
            <person name="Copeland A."/>
            <person name="Barry K.W."/>
            <person name="Cichocki N."/>
            <person name="Veneault-Fourrey C."/>
            <person name="LaButti K."/>
            <person name="Lindquist E.A."/>
            <person name="Lipzen A."/>
            <person name="Lundell T."/>
            <person name="Morin E."/>
            <person name="Murat C."/>
            <person name="Sun H."/>
            <person name="Tunlid A."/>
            <person name="Henrissat B."/>
            <person name="Grigoriev I.V."/>
            <person name="Hibbett D.S."/>
            <person name="Martin F."/>
            <person name="Nordberg H.P."/>
            <person name="Cantor M.N."/>
            <person name="Hua S.X."/>
        </authorList>
    </citation>
    <scope>NUCLEOTIDE SEQUENCE [LARGE SCALE GENOMIC DNA]</scope>
    <source>
        <strain evidence="2 3">Ve08.2h10</strain>
    </source>
</reference>
<evidence type="ECO:0000313" key="2">
    <source>
        <dbReference type="EMBL" id="KIK72955.1"/>
    </source>
</evidence>